<dbReference type="Proteomes" id="UP000052976">
    <property type="component" value="Unassembled WGS sequence"/>
</dbReference>
<sequence length="108" mass="12449">RAAAMMWRTIGSLGPTVEKVLPTLLCVMEHWPLYSMCTSDWDNKDIFALAATLVLWVIVQVPRCHEATILYSAHLFVALLFQIVITTQQMPEEVVNFWRAYQEEHCLP</sequence>
<feature type="non-terminal residue" evidence="1">
    <location>
        <position position="108"/>
    </location>
</feature>
<protein>
    <submittedName>
        <fullName evidence="1">Uncharacterized protein</fullName>
    </submittedName>
</protein>
<name>A0A091EGE8_CORBR</name>
<dbReference type="EMBL" id="KK718321">
    <property type="protein sequence ID" value="KFO55722.1"/>
    <property type="molecule type" value="Genomic_DNA"/>
</dbReference>
<gene>
    <name evidence="1" type="ORF">N302_00831</name>
</gene>
<organism evidence="1 2">
    <name type="scientific">Corvus brachyrhynchos</name>
    <name type="common">American crow</name>
    <dbReference type="NCBI Taxonomy" id="85066"/>
    <lineage>
        <taxon>Eukaryota</taxon>
        <taxon>Metazoa</taxon>
        <taxon>Chordata</taxon>
        <taxon>Craniata</taxon>
        <taxon>Vertebrata</taxon>
        <taxon>Euteleostomi</taxon>
        <taxon>Archelosauria</taxon>
        <taxon>Archosauria</taxon>
        <taxon>Dinosauria</taxon>
        <taxon>Saurischia</taxon>
        <taxon>Theropoda</taxon>
        <taxon>Coelurosauria</taxon>
        <taxon>Aves</taxon>
        <taxon>Neognathae</taxon>
        <taxon>Neoaves</taxon>
        <taxon>Telluraves</taxon>
        <taxon>Australaves</taxon>
        <taxon>Passeriformes</taxon>
        <taxon>Corvoidea</taxon>
        <taxon>Corvidae</taxon>
        <taxon>Corvus</taxon>
    </lineage>
</organism>
<evidence type="ECO:0000313" key="2">
    <source>
        <dbReference type="Proteomes" id="UP000052976"/>
    </source>
</evidence>
<accession>A0A091EGE8</accession>
<feature type="non-terminal residue" evidence="1">
    <location>
        <position position="1"/>
    </location>
</feature>
<reference evidence="1 2" key="1">
    <citation type="submission" date="2014-04" db="EMBL/GenBank/DDBJ databases">
        <title>Genome evolution of avian class.</title>
        <authorList>
            <person name="Zhang G."/>
            <person name="Li C."/>
        </authorList>
    </citation>
    <scope>NUCLEOTIDE SEQUENCE [LARGE SCALE GENOMIC DNA]</scope>
    <source>
        <strain evidence="1">BGI_N302</strain>
    </source>
</reference>
<proteinExistence type="predicted"/>
<keyword evidence="2" id="KW-1185">Reference proteome</keyword>
<dbReference type="AlphaFoldDB" id="A0A091EGE8"/>
<evidence type="ECO:0000313" key="1">
    <source>
        <dbReference type="EMBL" id="KFO55722.1"/>
    </source>
</evidence>